<evidence type="ECO:0000313" key="5">
    <source>
        <dbReference type="EMBL" id="KJF17949.1"/>
    </source>
</evidence>
<dbReference type="Pfam" id="PF00072">
    <property type="entry name" value="Response_reg"/>
    <property type="match status" value="1"/>
</dbReference>
<dbReference type="SUPFAM" id="SSF52172">
    <property type="entry name" value="CheY-like"/>
    <property type="match status" value="1"/>
</dbReference>
<accession>A0A0D8HJA7</accession>
<dbReference type="PATRIC" id="fig|1280514.3.peg.1612"/>
<dbReference type="PANTHER" id="PTHR44591:SF14">
    <property type="entry name" value="PROTEIN PILG"/>
    <property type="match status" value="1"/>
</dbReference>
<comment type="caution">
    <text evidence="5">The sequence shown here is derived from an EMBL/GenBank/DDBJ whole genome shotgun (WGS) entry which is preliminary data.</text>
</comment>
<evidence type="ECO:0000256" key="1">
    <source>
        <dbReference type="ARBA" id="ARBA00022553"/>
    </source>
</evidence>
<dbReference type="GO" id="GO:0000160">
    <property type="term" value="P:phosphorelay signal transduction system"/>
    <property type="evidence" value="ECO:0007669"/>
    <property type="project" value="UniProtKB-KW"/>
</dbReference>
<name>A0A0D8HJA7_9ACTN</name>
<dbReference type="RefSeq" id="WP_052604993.1">
    <property type="nucleotide sequence ID" value="NZ_JXYS01000027.1"/>
</dbReference>
<dbReference type="Gene3D" id="3.40.50.2300">
    <property type="match status" value="1"/>
</dbReference>
<keyword evidence="6" id="KW-1185">Reference proteome</keyword>
<dbReference type="STRING" id="1280514.AXFE_12340"/>
<sequence length="121" mass="13296">MKILIVDDSKAMRMIVLRHLRQAGYGDADFCEAANGLEGLSQVKAESPDLILSDWNMPEMNGLEFLRKLRSDGLDTAFGFVTSEGTPDMHMLARDSGALFLIAKPFTVDTFRETLDAAGVV</sequence>
<gene>
    <name evidence="5" type="primary">cheY</name>
    <name evidence="5" type="ORF">AXFE_12340</name>
</gene>
<dbReference type="AlphaFoldDB" id="A0A0D8HJA7"/>
<evidence type="ECO:0000256" key="2">
    <source>
        <dbReference type="ARBA" id="ARBA00023012"/>
    </source>
</evidence>
<keyword evidence="2" id="KW-0902">Two-component regulatory system</keyword>
<keyword evidence="1 3" id="KW-0597">Phosphoprotein</keyword>
<feature type="domain" description="Response regulatory" evidence="4">
    <location>
        <begin position="2"/>
        <end position="119"/>
    </location>
</feature>
<dbReference type="InterPro" id="IPR050595">
    <property type="entry name" value="Bact_response_regulator"/>
</dbReference>
<evidence type="ECO:0000256" key="3">
    <source>
        <dbReference type="PROSITE-ProRule" id="PRU00169"/>
    </source>
</evidence>
<evidence type="ECO:0000313" key="6">
    <source>
        <dbReference type="Proteomes" id="UP000032360"/>
    </source>
</evidence>
<dbReference type="InterPro" id="IPR001789">
    <property type="entry name" value="Sig_transdc_resp-reg_receiver"/>
</dbReference>
<proteinExistence type="predicted"/>
<organism evidence="5 6">
    <name type="scientific">Acidithrix ferrooxidans</name>
    <dbReference type="NCBI Taxonomy" id="1280514"/>
    <lineage>
        <taxon>Bacteria</taxon>
        <taxon>Bacillati</taxon>
        <taxon>Actinomycetota</taxon>
        <taxon>Acidimicrobiia</taxon>
        <taxon>Acidimicrobiales</taxon>
        <taxon>Acidimicrobiaceae</taxon>
        <taxon>Acidithrix</taxon>
    </lineage>
</organism>
<dbReference type="EMBL" id="JXYS01000027">
    <property type="protein sequence ID" value="KJF17949.1"/>
    <property type="molecule type" value="Genomic_DNA"/>
</dbReference>
<dbReference type="SMART" id="SM00448">
    <property type="entry name" value="REC"/>
    <property type="match status" value="1"/>
</dbReference>
<feature type="modified residue" description="4-aspartylphosphate" evidence="3">
    <location>
        <position position="54"/>
    </location>
</feature>
<dbReference type="InterPro" id="IPR011006">
    <property type="entry name" value="CheY-like_superfamily"/>
</dbReference>
<dbReference type="PROSITE" id="PS50110">
    <property type="entry name" value="RESPONSE_REGULATORY"/>
    <property type="match status" value="1"/>
</dbReference>
<dbReference type="OrthoDB" id="9800897at2"/>
<dbReference type="PANTHER" id="PTHR44591">
    <property type="entry name" value="STRESS RESPONSE REGULATOR PROTEIN 1"/>
    <property type="match status" value="1"/>
</dbReference>
<protein>
    <submittedName>
        <fullName evidence="5">Chemotaxis protein CheY</fullName>
    </submittedName>
</protein>
<dbReference type="Proteomes" id="UP000032360">
    <property type="component" value="Unassembled WGS sequence"/>
</dbReference>
<reference evidence="5 6" key="1">
    <citation type="submission" date="2015-01" db="EMBL/GenBank/DDBJ databases">
        <title>Draft genome of the acidophilic iron oxidizer Acidithrix ferrooxidans strain Py-F3.</title>
        <authorList>
            <person name="Poehlein A."/>
            <person name="Eisen S."/>
            <person name="Schloemann M."/>
            <person name="Johnson B.D."/>
            <person name="Daniel R."/>
            <person name="Muehling M."/>
        </authorList>
    </citation>
    <scope>NUCLEOTIDE SEQUENCE [LARGE SCALE GENOMIC DNA]</scope>
    <source>
        <strain evidence="5 6">Py-F3</strain>
    </source>
</reference>
<evidence type="ECO:0000259" key="4">
    <source>
        <dbReference type="PROSITE" id="PS50110"/>
    </source>
</evidence>